<dbReference type="Gene3D" id="1.10.600.10">
    <property type="entry name" value="Farnesyl Diphosphate Synthase"/>
    <property type="match status" value="2"/>
</dbReference>
<proteinExistence type="predicted"/>
<accession>A0A226D7X1</accession>
<evidence type="ECO:0000313" key="2">
    <source>
        <dbReference type="Proteomes" id="UP000198287"/>
    </source>
</evidence>
<dbReference type="SUPFAM" id="SSF48576">
    <property type="entry name" value="Terpenoid synthases"/>
    <property type="match status" value="2"/>
</dbReference>
<evidence type="ECO:0000313" key="1">
    <source>
        <dbReference type="EMBL" id="OXA40837.1"/>
    </source>
</evidence>
<dbReference type="InterPro" id="IPR008949">
    <property type="entry name" value="Isoprenoid_synthase_dom_sf"/>
</dbReference>
<dbReference type="AlphaFoldDB" id="A0A226D7X1"/>
<reference evidence="1 2" key="1">
    <citation type="submission" date="2015-12" db="EMBL/GenBank/DDBJ databases">
        <title>The genome of Folsomia candida.</title>
        <authorList>
            <person name="Faddeeva A."/>
            <person name="Derks M.F."/>
            <person name="Anvar Y."/>
            <person name="Smit S."/>
            <person name="Van Straalen N."/>
            <person name="Roelofs D."/>
        </authorList>
    </citation>
    <scope>NUCLEOTIDE SEQUENCE [LARGE SCALE GENOMIC DNA]</scope>
    <source>
        <strain evidence="1 2">VU population</strain>
        <tissue evidence="1">Whole body</tissue>
    </source>
</reference>
<sequence>MAPLKGEENTSPNIRMTRIKCPLFYDSSSTPIPIQLDLVTPAVILELIPQIDTIRESDLFRDVDAFIGRHFASQEIVKESNYFDKMVLNGVLYAKFVYYFASSYDKQAYFAMLHTWWWLLDDWIDMCALKSEMGKLEIIDIIEKFIRGGGNQEETIRTCSDPLLRAILEGYSECDAMVAGIVSDYPNVKYRFTRELILYLHSGAWALMDSSLAGSGYSFDTFLHWRKISGGADGSNELLMLLENGNPPKSMLDHLMVKALFNTSSTLFALRNDLVGVKRDLARNDAGGTVMVEGSEPTIPSTYDDLVTMCRRRKTLFYTSSTLGALRNDIIGTKVDMARNDNSSTVMYKILVEGKSAPAAVQEIMSLHEKITRDYVQLRQAILTLFKNCGKENYMKLENYIELLERYELMATVFYFSTPRYLLDGNKFELEHIK</sequence>
<protein>
    <submittedName>
        <fullName evidence="1">(-)-delta-cadinene synthase</fullName>
    </submittedName>
</protein>
<name>A0A226D7X1_FOLCA</name>
<comment type="caution">
    <text evidence="1">The sequence shown here is derived from an EMBL/GenBank/DDBJ whole genome shotgun (WGS) entry which is preliminary data.</text>
</comment>
<keyword evidence="2" id="KW-1185">Reference proteome</keyword>
<dbReference type="Pfam" id="PF19086">
    <property type="entry name" value="Terpene_syn_C_2"/>
    <property type="match status" value="1"/>
</dbReference>
<organism evidence="1 2">
    <name type="scientific">Folsomia candida</name>
    <name type="common">Springtail</name>
    <dbReference type="NCBI Taxonomy" id="158441"/>
    <lineage>
        <taxon>Eukaryota</taxon>
        <taxon>Metazoa</taxon>
        <taxon>Ecdysozoa</taxon>
        <taxon>Arthropoda</taxon>
        <taxon>Hexapoda</taxon>
        <taxon>Collembola</taxon>
        <taxon>Entomobryomorpha</taxon>
        <taxon>Isotomoidea</taxon>
        <taxon>Isotomidae</taxon>
        <taxon>Proisotominae</taxon>
        <taxon>Folsomia</taxon>
    </lineage>
</organism>
<gene>
    <name evidence="1" type="ORF">Fcan01_24233</name>
</gene>
<dbReference type="EMBL" id="LNIX01000031">
    <property type="protein sequence ID" value="OXA40837.1"/>
    <property type="molecule type" value="Genomic_DNA"/>
</dbReference>
<dbReference type="Proteomes" id="UP000198287">
    <property type="component" value="Unassembled WGS sequence"/>
</dbReference>